<feature type="domain" description="Ubiquitin-like protease family profile" evidence="6">
    <location>
        <begin position="166"/>
        <end position="332"/>
    </location>
</feature>
<evidence type="ECO:0000256" key="3">
    <source>
        <dbReference type="ARBA" id="ARBA00022801"/>
    </source>
</evidence>
<dbReference type="GO" id="GO:0006508">
    <property type="term" value="P:proteolysis"/>
    <property type="evidence" value="ECO:0007669"/>
    <property type="project" value="UniProtKB-KW"/>
</dbReference>
<keyword evidence="4" id="KW-0547">Nucleotide-binding</keyword>
<dbReference type="InterPro" id="IPR049163">
    <property type="entry name" value="Pif1-like_2B_dom"/>
</dbReference>
<keyword evidence="4" id="KW-0227">DNA damage</keyword>
<dbReference type="GO" id="GO:0000723">
    <property type="term" value="P:telomere maintenance"/>
    <property type="evidence" value="ECO:0007669"/>
    <property type="project" value="InterPro"/>
</dbReference>
<keyword evidence="3 4" id="KW-0378">Hydrolase</keyword>
<dbReference type="Pfam" id="PF14214">
    <property type="entry name" value="Helitron_like_N"/>
    <property type="match status" value="1"/>
</dbReference>
<dbReference type="PANTHER" id="PTHR10492">
    <property type="match status" value="1"/>
</dbReference>
<dbReference type="GO" id="GO:0006310">
    <property type="term" value="P:DNA recombination"/>
    <property type="evidence" value="ECO:0007669"/>
    <property type="project" value="UniProtKB-KW"/>
</dbReference>
<dbReference type="Gene3D" id="3.40.395.10">
    <property type="entry name" value="Adenoviral Proteinase, Chain A"/>
    <property type="match status" value="2"/>
</dbReference>
<dbReference type="GO" id="GO:0043139">
    <property type="term" value="F:5'-3' DNA helicase activity"/>
    <property type="evidence" value="ECO:0007669"/>
    <property type="project" value="UniProtKB-EC"/>
</dbReference>
<dbReference type="SUPFAM" id="SSF54001">
    <property type="entry name" value="Cysteine proteinases"/>
    <property type="match status" value="2"/>
</dbReference>
<dbReference type="InterPro" id="IPR003653">
    <property type="entry name" value="Peptidase_C48_C"/>
</dbReference>
<reference evidence="8" key="2">
    <citation type="submission" date="2020-10" db="UniProtKB">
        <authorList>
            <consortium name="WormBaseParasite"/>
        </authorList>
    </citation>
    <scope>IDENTIFICATION</scope>
</reference>
<accession>A0A7E4VMY1</accession>
<evidence type="ECO:0000256" key="5">
    <source>
        <dbReference type="SAM" id="MobiDB-lite"/>
    </source>
</evidence>
<dbReference type="InterPro" id="IPR038765">
    <property type="entry name" value="Papain-like_cys_pep_sf"/>
</dbReference>
<dbReference type="InterPro" id="IPR010285">
    <property type="entry name" value="DNA_helicase_pif1-like_DEAD"/>
</dbReference>
<reference evidence="7" key="1">
    <citation type="journal article" date="2013" name="Genetics">
        <title>The draft genome and transcriptome of Panagrellus redivivus are shaped by the harsh demands of a free-living lifestyle.</title>
        <authorList>
            <person name="Srinivasan J."/>
            <person name="Dillman A.R."/>
            <person name="Macchietto M.G."/>
            <person name="Heikkinen L."/>
            <person name="Lakso M."/>
            <person name="Fracchia K.M."/>
            <person name="Antoshechkin I."/>
            <person name="Mortazavi A."/>
            <person name="Wong G."/>
            <person name="Sternberg P.W."/>
        </authorList>
    </citation>
    <scope>NUCLEOTIDE SEQUENCE [LARGE SCALE GENOMIC DNA]</scope>
    <source>
        <strain evidence="7">MT8872</strain>
    </source>
</reference>
<dbReference type="CDD" id="cd18809">
    <property type="entry name" value="SF1_C_RecD"/>
    <property type="match status" value="1"/>
</dbReference>
<proteinExistence type="inferred from homology"/>
<name>A0A7E4VMY1_PANRE</name>
<dbReference type="SUPFAM" id="SSF52540">
    <property type="entry name" value="P-loop containing nucleoside triphosphate hydrolases"/>
    <property type="match status" value="2"/>
</dbReference>
<evidence type="ECO:0000259" key="6">
    <source>
        <dbReference type="PROSITE" id="PS50600"/>
    </source>
</evidence>
<evidence type="ECO:0000256" key="2">
    <source>
        <dbReference type="ARBA" id="ARBA00022670"/>
    </source>
</evidence>
<dbReference type="EC" id="5.6.2.3" evidence="4"/>
<dbReference type="WBParaSite" id="Pan_g23069.t1">
    <property type="protein sequence ID" value="Pan_g23069.t1"/>
    <property type="gene ID" value="Pan_g23069"/>
</dbReference>
<keyword evidence="2" id="KW-0645">Protease</keyword>
<keyword evidence="4" id="KW-0234">DNA repair</keyword>
<dbReference type="GO" id="GO:0006281">
    <property type="term" value="P:DNA repair"/>
    <property type="evidence" value="ECO:0007669"/>
    <property type="project" value="UniProtKB-KW"/>
</dbReference>
<feature type="region of interest" description="Disordered" evidence="5">
    <location>
        <begin position="1376"/>
        <end position="1412"/>
    </location>
</feature>
<organism evidence="7 8">
    <name type="scientific">Panagrellus redivivus</name>
    <name type="common">Microworm</name>
    <dbReference type="NCBI Taxonomy" id="6233"/>
    <lineage>
        <taxon>Eukaryota</taxon>
        <taxon>Metazoa</taxon>
        <taxon>Ecdysozoa</taxon>
        <taxon>Nematoda</taxon>
        <taxon>Chromadorea</taxon>
        <taxon>Rhabditida</taxon>
        <taxon>Tylenchina</taxon>
        <taxon>Panagrolaimomorpha</taxon>
        <taxon>Panagrolaimoidea</taxon>
        <taxon>Panagrolaimidae</taxon>
        <taxon>Panagrellus</taxon>
    </lineage>
</organism>
<protein>
    <recommendedName>
        <fullName evidence="4">ATP-dependent DNA helicase</fullName>
        <ecNumber evidence="4">5.6.2.3</ecNumber>
    </recommendedName>
</protein>
<comment type="catalytic activity">
    <reaction evidence="4">
        <text>ATP + H2O = ADP + phosphate + H(+)</text>
        <dbReference type="Rhea" id="RHEA:13065"/>
        <dbReference type="ChEBI" id="CHEBI:15377"/>
        <dbReference type="ChEBI" id="CHEBI:15378"/>
        <dbReference type="ChEBI" id="CHEBI:30616"/>
        <dbReference type="ChEBI" id="CHEBI:43474"/>
        <dbReference type="ChEBI" id="CHEBI:456216"/>
        <dbReference type="EC" id="5.6.2.3"/>
    </reaction>
</comment>
<dbReference type="Gene3D" id="3.40.50.300">
    <property type="entry name" value="P-loop containing nucleotide triphosphate hydrolases"/>
    <property type="match status" value="1"/>
</dbReference>
<dbReference type="PROSITE" id="PS50600">
    <property type="entry name" value="ULP_PROTEASE"/>
    <property type="match status" value="1"/>
</dbReference>
<evidence type="ECO:0000256" key="1">
    <source>
        <dbReference type="ARBA" id="ARBA00005234"/>
    </source>
</evidence>
<dbReference type="Pfam" id="PF05970">
    <property type="entry name" value="PIF1"/>
    <property type="match status" value="1"/>
</dbReference>
<comment type="similarity">
    <text evidence="1">Belongs to the peptidase C48 family.</text>
</comment>
<feature type="region of interest" description="Disordered" evidence="5">
    <location>
        <begin position="1289"/>
        <end position="1340"/>
    </location>
</feature>
<evidence type="ECO:0000313" key="8">
    <source>
        <dbReference type="WBParaSite" id="Pan_g23069.t1"/>
    </source>
</evidence>
<feature type="compositionally biased region" description="Polar residues" evidence="5">
    <location>
        <begin position="101"/>
        <end position="119"/>
    </location>
</feature>
<evidence type="ECO:0000256" key="4">
    <source>
        <dbReference type="RuleBase" id="RU363044"/>
    </source>
</evidence>
<comment type="similarity">
    <text evidence="4">Belongs to the helicase family.</text>
</comment>
<keyword evidence="7" id="KW-1185">Reference proteome</keyword>
<comment type="cofactor">
    <cofactor evidence="4">
        <name>Mg(2+)</name>
        <dbReference type="ChEBI" id="CHEBI:18420"/>
    </cofactor>
</comment>
<dbReference type="InterPro" id="IPR025476">
    <property type="entry name" value="Helitron_helicase-like"/>
</dbReference>
<dbReference type="Pfam" id="PF02902">
    <property type="entry name" value="Peptidase_C48"/>
    <property type="match status" value="2"/>
</dbReference>
<dbReference type="GO" id="GO:0005524">
    <property type="term" value="F:ATP binding"/>
    <property type="evidence" value="ECO:0007669"/>
    <property type="project" value="UniProtKB-KW"/>
</dbReference>
<dbReference type="GO" id="GO:0008234">
    <property type="term" value="F:cysteine-type peptidase activity"/>
    <property type="evidence" value="ECO:0007669"/>
    <property type="project" value="InterPro"/>
</dbReference>
<evidence type="ECO:0000313" key="7">
    <source>
        <dbReference type="Proteomes" id="UP000492821"/>
    </source>
</evidence>
<dbReference type="InterPro" id="IPR027417">
    <property type="entry name" value="P-loop_NTPase"/>
</dbReference>
<dbReference type="Proteomes" id="UP000492821">
    <property type="component" value="Unassembled WGS sequence"/>
</dbReference>
<dbReference type="PANTHER" id="PTHR10492:SF57">
    <property type="entry name" value="ATP-DEPENDENT DNA HELICASE"/>
    <property type="match status" value="1"/>
</dbReference>
<feature type="region of interest" description="Disordered" evidence="5">
    <location>
        <begin position="101"/>
        <end position="145"/>
    </location>
</feature>
<keyword evidence="4" id="KW-0347">Helicase</keyword>
<sequence length="2589" mass="294719">MPPRTLFASTLGIIQLAIQPKFGCPDGEAHFYNDETVNGTNLFFERTVQPKEDERAAFRLRSNLTKYSASLQASYDQKNCQKFANYIVEEKLAISNAAMTVQNPPNQHPSSDSDPSQNGGAHDNNDSEADQEEPVSMKEDAVEPQSYLQTCNNGTNVANHQQIEGVLADVNEVAVELRNYPVKDSNFLSTDHIDYFIELLRTIGNPSYSFCQVNSTVSSTLVMQNEPDFDEFARHCTPFDDETRFCFLPLCRNEHWTLVVLDRVFWSVTHYDPLIRHNTGNTSTVRFGQEVFQRIFGISCRPQISPVILPDSWVQKDSFNCGVYVSRFMERIAMHGQDWQNEPHQLDIKTERRRMQLIFDEIAHTKRYPSQWRTGSITMASNNAQTEVPVQSKIPNPIQASSIPSPLSKRQSSFFNMPDINGAAKVNVDPVSSDINRDCEMIDMTVTPSKQCRLSKRKGTRKLSQATKLKMKRNASQLHYKRLKVASQSNQIAVDNALMDLATLSVQDNVLQGSSVSDTITSKQASLRLKRKKPTQGALATPSPVIRKRPSTYNENVIAPDDLHENSNNTEADDIDLARENIFIFADDDEPSNLTANDLPFQATQTSACLQVNPSESDCCDKSLNENTFEHYNHFEDDVIDSDNEHQNDYQNDGMRLDMEIALKKPQSSEEFEHDEILDDDHEPTYVEADANYDVDELPVNPFDIGTAFSMNDIITPHPTYRNDSEMVGFLTAMAYFAVKEGGHWRSIGILDSSICELQTLAAPIKNYMRGYYENPELILHPAFSRGCSGTDVGHWFLIAIDVTRYNMTVYDSLLDPSYQNDKDKVLPDPRYIEYANKVCDRLIQGKLIVRRPSYIRHRPHSYNKQEDGANCGVHVARIAEELAFNGTTHELYPFNIKAELHRMWKTCREIHFEEGLPKAWPQTCQAAAFPLVDEDTHAIQRLPKPIKLQKKAKKKVLKPLKEEHLPASTVPLKSEPRRSARLSTKQLTKEIDNIIFDQQQRQDTKKSGIPLARLSANFIPEPCSFGKMDKICQYCGARLFWAETSNRCCGCGTIPVTPFKRYPQAMEAVFKDPEFIKNFRAFNTMMSFVSVACQLQRQMDIFVVCGEFKYHVGDILPQGDALPRFEQNYCFDPDEAVNNRNNDAARFGLDPLKYADPDLVSTLEGVVRKHHPLARKFKLAAEVYRKEQKAAEKEGKELQRAYLVWEAREPTDGTHAGQYSKPSVQNTVFKLWRSDGSRVPEKCLMLSIDRSNGFRREIPFYSAHIDPAAYPLMFIYGELGWQPEIPKCDPASRLKPKAATNRSSPSSKKPGKRKIDPSKRRLSSKSSPAYFPKKRHNQLHVPRRRTRLSQLPCTTSQPVAPVSTSKTGIVSSMTQPAPVIFPNNTQTSSMKKDSTVTDDEAEDGPGHNPYVSMRGFHVSRLYDRNDREQFVFHPITGARKLTHVYIIDTFLKAEHQKLDKLEEVQLQLEKRGDRCKSLREYLERLKDKDPALKDKKVGRLVLLTHDYRSSPADMRRRYRNGVAINARVGRGKSDLFVTFTGNPNWPEIQENLRTTYDPPEKWTDRPELVNRVFILYAKAFLRDVLVHGVLGKVIAYNYSVEHQKRGMPHIHLLLILHKKDRKLLRTAKGINDLLCAELPEFPDEDGTVRTSRLRYYRKLVETKYMHHPSRCKQFCGMNKRDPSICNKRYPKPFSEVTIPNATGYAELRRPKNGRFVPSKWKGKPFKLTNRYVVPHNRFLALKYDCHINIEDVRNVRSIKYIYKYNFKGHDRGFVKAVQALGKGADPDVIDYNEIELYRNTRVIGAAEADMRLRTGLPVTKCSHTVQVLPVHLPAEHTVTFTDGATSSQLEQLVAEDGVAEDSSAVSQLTAFFQTVREEDDDDDYKRDPARAWNLHYAQMPEHYIWERKKKEWRRRIVNRKCIGRMDTVYPSNRERYCLRELLHHRKGPKSFKDLRTVNGRVMETFEAAAFALELFVDDRLSVRTMKEAIAVATPRNCRLTFALLMVFNRPQDPDKLWNMFKNDLISNEPFTASLHERERRALAHIASILYHHGLSMTSLALPEVTNEEIMEAITNDFTDDEYERDVDGSTAYSQLNVDQRSFVDRVTDAVHDSSKHKLFFLQGSGGTGKTFVYNTLIRRLRHQGKTVLAVASTGVAAILLHGGQTVHSAFKLPIDFDELRSVSAQNTKAVLATRADIIIWDEAPMQHNIIVRTVDGMLRDWMGNKFAPFGGKVVVMGGDFKQILPVVPGGTVHDAYAASLLCCPVFIENFAVFTLTSNIRAEKDPAYAAWIQSVGFGEDRVLDSRPGKENNLVIRFPADIVEKSKQKVMDFVYPRSTFDPSLTIEQYQKVVEKAAIVAPTNALVDLYNSLIVSVLPKKARCYKAVNWPYKTENTEEDTLRSVMDTEIMQVFEKPGFALQNLILKERSVVMLTRNLCIRSGLCNGTRMIVLAMFDTILQCRLITGSKAGSIVAIPMVEHVHDDAKDDAFPPFIRLQFPIRPAFAISINKSQGQTLSRVGIMLDSQCFAHGQLYVALSRAGSSKNVKVYLPISDFIRDGATWTGLGRNIVHRQVIQAVEHNMQQLFKDVM</sequence>
<keyword evidence="4" id="KW-0233">DNA recombination</keyword>
<keyword evidence="4" id="KW-0067">ATP-binding</keyword>
<dbReference type="Pfam" id="PF21530">
    <property type="entry name" value="Pif1_2B_dom"/>
    <property type="match status" value="1"/>
</dbReference>